<evidence type="ECO:0000256" key="1">
    <source>
        <dbReference type="SAM" id="MobiDB-lite"/>
    </source>
</evidence>
<evidence type="ECO:0000256" key="2">
    <source>
        <dbReference type="SAM" id="SignalP"/>
    </source>
</evidence>
<feature type="region of interest" description="Disordered" evidence="1">
    <location>
        <begin position="26"/>
        <end position="73"/>
    </location>
</feature>
<dbReference type="RefSeq" id="WP_106264292.1">
    <property type="nucleotide sequence ID" value="NZ_PVTX01000001.1"/>
</dbReference>
<dbReference type="PROSITE" id="PS51257">
    <property type="entry name" value="PROKAR_LIPOPROTEIN"/>
    <property type="match status" value="1"/>
</dbReference>
<protein>
    <recommendedName>
        <fullName evidence="5">PepSY domain-containing protein</fullName>
    </recommendedName>
</protein>
<keyword evidence="4" id="KW-1185">Reference proteome</keyword>
<comment type="caution">
    <text evidence="3">The sequence shown here is derived from an EMBL/GenBank/DDBJ whole genome shotgun (WGS) entry which is preliminary data.</text>
</comment>
<dbReference type="EMBL" id="PVTX01000001">
    <property type="protein sequence ID" value="PRZ10020.1"/>
    <property type="molecule type" value="Genomic_DNA"/>
</dbReference>
<feature type="chain" id="PRO_5046051212" description="PepSY domain-containing protein" evidence="2">
    <location>
        <begin position="24"/>
        <end position="197"/>
    </location>
</feature>
<organism evidence="3 4">
    <name type="scientific">Isoptericola halotolerans</name>
    <dbReference type="NCBI Taxonomy" id="300560"/>
    <lineage>
        <taxon>Bacteria</taxon>
        <taxon>Bacillati</taxon>
        <taxon>Actinomycetota</taxon>
        <taxon>Actinomycetes</taxon>
        <taxon>Micrococcales</taxon>
        <taxon>Promicromonosporaceae</taxon>
        <taxon>Isoptericola</taxon>
    </lineage>
</organism>
<sequence>MTIHSFRRTAAPGLALALVLGLAACSGGDSNPATPGDEEFLAGSPSQTTGPTSSPDTDASEDPSGSPGAAEPNAAALRAIAVAEDDAGGTAYAVEGAGASVWEVDVAVDDRTVQVEVNADGDVLSTGDGDLDVDDRSAVDDAAFALPDAIDRVLAFSGGTLEEAELDDPHWSVTVDEQGDDVDYRVHLETGELTGDE</sequence>
<accession>A0ABX5EK36</accession>
<name>A0ABX5EK36_9MICO</name>
<proteinExistence type="predicted"/>
<feature type="compositionally biased region" description="Low complexity" evidence="1">
    <location>
        <begin position="42"/>
        <end position="57"/>
    </location>
</feature>
<dbReference type="Proteomes" id="UP000239895">
    <property type="component" value="Unassembled WGS sequence"/>
</dbReference>
<feature type="signal peptide" evidence="2">
    <location>
        <begin position="1"/>
        <end position="23"/>
    </location>
</feature>
<reference evidence="3 4" key="1">
    <citation type="submission" date="2018-03" db="EMBL/GenBank/DDBJ databases">
        <title>Comparative analysis of microorganisms from saline springs in Andes Mountain Range, Colombia.</title>
        <authorList>
            <person name="Rubin E."/>
        </authorList>
    </citation>
    <scope>NUCLEOTIDE SEQUENCE [LARGE SCALE GENOMIC DNA]</scope>
    <source>
        <strain evidence="3 4">CG 23</strain>
    </source>
</reference>
<evidence type="ECO:0008006" key="5">
    <source>
        <dbReference type="Google" id="ProtNLM"/>
    </source>
</evidence>
<evidence type="ECO:0000313" key="3">
    <source>
        <dbReference type="EMBL" id="PRZ10020.1"/>
    </source>
</evidence>
<keyword evidence="2" id="KW-0732">Signal</keyword>
<evidence type="ECO:0000313" key="4">
    <source>
        <dbReference type="Proteomes" id="UP000239895"/>
    </source>
</evidence>
<gene>
    <name evidence="3" type="ORF">BCL65_101158</name>
</gene>